<dbReference type="Proteomes" id="UP000198781">
    <property type="component" value="Unassembled WGS sequence"/>
</dbReference>
<evidence type="ECO:0000313" key="3">
    <source>
        <dbReference type="Proteomes" id="UP000198781"/>
    </source>
</evidence>
<dbReference type="STRING" id="187868.SAMN05192589_12129"/>
<gene>
    <name evidence="2" type="ORF">SAMN05192589_12129</name>
</gene>
<dbReference type="EMBL" id="FMZC01000021">
    <property type="protein sequence ID" value="SDE56973.1"/>
    <property type="molecule type" value="Genomic_DNA"/>
</dbReference>
<evidence type="ECO:0000256" key="1">
    <source>
        <dbReference type="SAM" id="MobiDB-lite"/>
    </source>
</evidence>
<proteinExistence type="predicted"/>
<dbReference type="AlphaFoldDB" id="A0A1G7DZR6"/>
<name>A0A1G7DZR6_9BURK</name>
<protein>
    <submittedName>
        <fullName evidence="2">Uncharacterized protein</fullName>
    </submittedName>
</protein>
<evidence type="ECO:0000313" key="2">
    <source>
        <dbReference type="EMBL" id="SDE56973.1"/>
    </source>
</evidence>
<accession>A0A1G7DZR6</accession>
<keyword evidence="3" id="KW-1185">Reference proteome</keyword>
<organism evidence="2 3">
    <name type="scientific">Paracidovorax valerianellae</name>
    <dbReference type="NCBI Taxonomy" id="187868"/>
    <lineage>
        <taxon>Bacteria</taxon>
        <taxon>Pseudomonadati</taxon>
        <taxon>Pseudomonadota</taxon>
        <taxon>Betaproteobacteria</taxon>
        <taxon>Burkholderiales</taxon>
        <taxon>Comamonadaceae</taxon>
        <taxon>Paracidovorax</taxon>
    </lineage>
</organism>
<feature type="region of interest" description="Disordered" evidence="1">
    <location>
        <begin position="1"/>
        <end position="22"/>
    </location>
</feature>
<sequence length="103" mass="11294">MAATTSWYDDASSPGNRHLATALPAPADTGLSMAEAQRLQRYHDRLLCAIAARDRAALREAKQGILQAAYWPAAASAGSPAWRRAVRTLSWQMAALLLPRRRH</sequence>
<dbReference type="RefSeq" id="WP_245711503.1">
    <property type="nucleotide sequence ID" value="NZ_FMZC01000021.1"/>
</dbReference>
<reference evidence="2 3" key="1">
    <citation type="submission" date="2016-10" db="EMBL/GenBank/DDBJ databases">
        <authorList>
            <person name="de Groot N.N."/>
        </authorList>
    </citation>
    <scope>NUCLEOTIDE SEQUENCE [LARGE SCALE GENOMIC DNA]</scope>
    <source>
        <strain evidence="2 3">DSM 16619</strain>
    </source>
</reference>